<sequence length="286" mass="29887">MSLQTIPANGAELCVETFGDPSDPAILLIGGGGASMDWWDAEFCARLAASGRLVIRYDLRDTGQSTTYPRGNPGYSFPDLSTDAIGVLDGLGIAKGNIVGISMGGTIALGAVLRYPDRVSTLTLMSTSPAGPGSPANGLPPVAPRLRKHWANPVPDPDWNDRDAYIDYLAADTAVYAGTVSLDEQSQRELIGRAFDRSIDPGAAGNHGVLKGGTDVRPRLGEIKAPTLVIHGTVDPLFPLAHGEAFVAELPQATLLPLEGVGHEAPPPATWDVVVPALVEHTGGSR</sequence>
<dbReference type="InterPro" id="IPR029058">
    <property type="entry name" value="AB_hydrolase_fold"/>
</dbReference>
<proteinExistence type="predicted"/>
<dbReference type="PANTHER" id="PTHR43433">
    <property type="entry name" value="HYDROLASE, ALPHA/BETA FOLD FAMILY PROTEIN"/>
    <property type="match status" value="1"/>
</dbReference>
<protein>
    <submittedName>
        <fullName evidence="2">Alpha/beta fold hydrolase</fullName>
    </submittedName>
</protein>
<evidence type="ECO:0000259" key="1">
    <source>
        <dbReference type="Pfam" id="PF00561"/>
    </source>
</evidence>
<dbReference type="InterPro" id="IPR050471">
    <property type="entry name" value="AB_hydrolase"/>
</dbReference>
<dbReference type="Pfam" id="PF00561">
    <property type="entry name" value="Abhydrolase_1"/>
    <property type="match status" value="1"/>
</dbReference>
<gene>
    <name evidence="2" type="ORF">ACFOUW_19415</name>
</gene>
<dbReference type="RefSeq" id="WP_205119895.1">
    <property type="nucleotide sequence ID" value="NZ_JAFBCM010000001.1"/>
</dbReference>
<reference evidence="3" key="1">
    <citation type="journal article" date="2019" name="Int. J. Syst. Evol. Microbiol.">
        <title>The Global Catalogue of Microorganisms (GCM) 10K type strain sequencing project: providing services to taxonomists for standard genome sequencing and annotation.</title>
        <authorList>
            <consortium name="The Broad Institute Genomics Platform"/>
            <consortium name="The Broad Institute Genome Sequencing Center for Infectious Disease"/>
            <person name="Wu L."/>
            <person name="Ma J."/>
        </authorList>
    </citation>
    <scope>NUCLEOTIDE SEQUENCE [LARGE SCALE GENOMIC DNA]</scope>
    <source>
        <strain evidence="3">CGMCC 4.7241</strain>
    </source>
</reference>
<dbReference type="SUPFAM" id="SSF53474">
    <property type="entry name" value="alpha/beta-Hydrolases"/>
    <property type="match status" value="1"/>
</dbReference>
<dbReference type="InterPro" id="IPR000073">
    <property type="entry name" value="AB_hydrolase_1"/>
</dbReference>
<dbReference type="PANTHER" id="PTHR43433:SF5">
    <property type="entry name" value="AB HYDROLASE-1 DOMAIN-CONTAINING PROTEIN"/>
    <property type="match status" value="1"/>
</dbReference>
<dbReference type="EMBL" id="JBHRZH010000017">
    <property type="protein sequence ID" value="MFC3763019.1"/>
    <property type="molecule type" value="Genomic_DNA"/>
</dbReference>
<feature type="domain" description="AB hydrolase-1" evidence="1">
    <location>
        <begin position="24"/>
        <end position="265"/>
    </location>
</feature>
<accession>A0ABV7YFE4</accession>
<dbReference type="Gene3D" id="3.40.50.1820">
    <property type="entry name" value="alpha/beta hydrolase"/>
    <property type="match status" value="1"/>
</dbReference>
<dbReference type="PRINTS" id="PR00111">
    <property type="entry name" value="ABHYDROLASE"/>
</dbReference>
<comment type="caution">
    <text evidence="2">The sequence shown here is derived from an EMBL/GenBank/DDBJ whole genome shotgun (WGS) entry which is preliminary data.</text>
</comment>
<keyword evidence="3" id="KW-1185">Reference proteome</keyword>
<evidence type="ECO:0000313" key="3">
    <source>
        <dbReference type="Proteomes" id="UP001595699"/>
    </source>
</evidence>
<evidence type="ECO:0000313" key="2">
    <source>
        <dbReference type="EMBL" id="MFC3763019.1"/>
    </source>
</evidence>
<organism evidence="2 3">
    <name type="scientific">Tenggerimyces flavus</name>
    <dbReference type="NCBI Taxonomy" id="1708749"/>
    <lineage>
        <taxon>Bacteria</taxon>
        <taxon>Bacillati</taxon>
        <taxon>Actinomycetota</taxon>
        <taxon>Actinomycetes</taxon>
        <taxon>Propionibacteriales</taxon>
        <taxon>Nocardioidaceae</taxon>
        <taxon>Tenggerimyces</taxon>
    </lineage>
</organism>
<keyword evidence="2" id="KW-0378">Hydrolase</keyword>
<dbReference type="Proteomes" id="UP001595699">
    <property type="component" value="Unassembled WGS sequence"/>
</dbReference>
<name>A0ABV7YFE4_9ACTN</name>
<dbReference type="GO" id="GO:0016787">
    <property type="term" value="F:hydrolase activity"/>
    <property type="evidence" value="ECO:0007669"/>
    <property type="project" value="UniProtKB-KW"/>
</dbReference>